<dbReference type="InterPro" id="IPR036751">
    <property type="entry name" value="SpoVG_sf"/>
</dbReference>
<feature type="compositionally biased region" description="Low complexity" evidence="4">
    <location>
        <begin position="109"/>
        <end position="122"/>
    </location>
</feature>
<dbReference type="GO" id="GO:0030435">
    <property type="term" value="P:sporulation resulting in formation of a cellular spore"/>
    <property type="evidence" value="ECO:0007669"/>
    <property type="project" value="InterPro"/>
</dbReference>
<evidence type="ECO:0000256" key="3">
    <source>
        <dbReference type="ARBA" id="ARBA00023306"/>
    </source>
</evidence>
<dbReference type="Gene3D" id="3.30.1120.40">
    <property type="entry name" value="Stage V sporulation protein G"/>
    <property type="match status" value="1"/>
</dbReference>
<dbReference type="GO" id="GO:0000917">
    <property type="term" value="P:division septum assembly"/>
    <property type="evidence" value="ECO:0007669"/>
    <property type="project" value="UniProtKB-KW"/>
</dbReference>
<keyword evidence="3" id="KW-0131">Cell cycle</keyword>
<evidence type="ECO:0000256" key="1">
    <source>
        <dbReference type="ARBA" id="ARBA00022618"/>
    </source>
</evidence>
<organism evidence="5 6">
    <name type="scientific">Eiseniibacteriota bacterium</name>
    <dbReference type="NCBI Taxonomy" id="2212470"/>
    <lineage>
        <taxon>Bacteria</taxon>
        <taxon>Candidatus Eiseniibacteriota</taxon>
    </lineage>
</organism>
<protein>
    <submittedName>
        <fullName evidence="5">SpoVG family protein</fullName>
    </submittedName>
</protein>
<comment type="caution">
    <text evidence="5">The sequence shown here is derived from an EMBL/GenBank/DDBJ whole genome shotgun (WGS) entry which is preliminary data.</text>
</comment>
<reference evidence="5" key="1">
    <citation type="submission" date="2020-04" db="EMBL/GenBank/DDBJ databases">
        <authorList>
            <person name="Zhang T."/>
        </authorList>
    </citation>
    <scope>NUCLEOTIDE SEQUENCE</scope>
    <source>
        <strain evidence="5">HKST-UBA01</strain>
    </source>
</reference>
<evidence type="ECO:0000313" key="6">
    <source>
        <dbReference type="Proteomes" id="UP000697710"/>
    </source>
</evidence>
<proteinExistence type="predicted"/>
<reference evidence="5" key="2">
    <citation type="journal article" date="2021" name="Microbiome">
        <title>Successional dynamics and alternative stable states in a saline activated sludge microbial community over 9 years.</title>
        <authorList>
            <person name="Wang Y."/>
            <person name="Ye J."/>
            <person name="Ju F."/>
            <person name="Liu L."/>
            <person name="Boyd J.A."/>
            <person name="Deng Y."/>
            <person name="Parks D.H."/>
            <person name="Jiang X."/>
            <person name="Yin X."/>
            <person name="Woodcroft B.J."/>
            <person name="Tyson G.W."/>
            <person name="Hugenholtz P."/>
            <person name="Polz M.F."/>
            <person name="Zhang T."/>
        </authorList>
    </citation>
    <scope>NUCLEOTIDE SEQUENCE</scope>
    <source>
        <strain evidence="5">HKST-UBA01</strain>
    </source>
</reference>
<dbReference type="SUPFAM" id="SSF160537">
    <property type="entry name" value="SpoVG-like"/>
    <property type="match status" value="1"/>
</dbReference>
<dbReference type="PANTHER" id="PTHR38429">
    <property type="entry name" value="SEPTATION PROTEIN SPOVG-RELATED"/>
    <property type="match status" value="1"/>
</dbReference>
<feature type="region of interest" description="Disordered" evidence="4">
    <location>
        <begin position="95"/>
        <end position="134"/>
    </location>
</feature>
<dbReference type="Proteomes" id="UP000697710">
    <property type="component" value="Unassembled WGS sequence"/>
</dbReference>
<sequence>MADDHEPKNPILVTEVHLQLTRRPPVLAYVSVTLWGCVAIHDLRLLERHDGTRVVLMPRQQSSDGTWSTIAHPVREDVRAEIERKVLYSYSRATAGREAAADKKRAATEARGVPVTEPAAEPVPDPIAVRAAEV</sequence>
<evidence type="ECO:0000256" key="4">
    <source>
        <dbReference type="SAM" id="MobiDB-lite"/>
    </source>
</evidence>
<evidence type="ECO:0000256" key="2">
    <source>
        <dbReference type="ARBA" id="ARBA00023210"/>
    </source>
</evidence>
<dbReference type="InterPro" id="IPR007170">
    <property type="entry name" value="SpoVG"/>
</dbReference>
<keyword evidence="2" id="KW-0717">Septation</keyword>
<dbReference type="PANTHER" id="PTHR38429:SF1">
    <property type="entry name" value="SEPTATION PROTEIN SPOVG-RELATED"/>
    <property type="match status" value="1"/>
</dbReference>
<dbReference type="EMBL" id="JAGQHR010000419">
    <property type="protein sequence ID" value="MCA9728571.1"/>
    <property type="molecule type" value="Genomic_DNA"/>
</dbReference>
<dbReference type="Pfam" id="PF04026">
    <property type="entry name" value="SpoVG"/>
    <property type="match status" value="1"/>
</dbReference>
<gene>
    <name evidence="5" type="ORF">KC729_12860</name>
</gene>
<accession>A0A956M2D5</accession>
<feature type="compositionally biased region" description="Basic and acidic residues" evidence="4">
    <location>
        <begin position="99"/>
        <end position="108"/>
    </location>
</feature>
<dbReference type="AlphaFoldDB" id="A0A956M2D5"/>
<keyword evidence="1" id="KW-0132">Cell division</keyword>
<evidence type="ECO:0000313" key="5">
    <source>
        <dbReference type="EMBL" id="MCA9728571.1"/>
    </source>
</evidence>
<name>A0A956M2D5_UNCEI</name>